<dbReference type="PROSITE" id="PS51257">
    <property type="entry name" value="PROKAR_LIPOPROTEIN"/>
    <property type="match status" value="1"/>
</dbReference>
<accession>A0AAP2G6G6</accession>
<dbReference type="EMBL" id="JAHCMY010000017">
    <property type="protein sequence ID" value="MBS9525683.1"/>
    <property type="molecule type" value="Genomic_DNA"/>
</dbReference>
<proteinExistence type="predicted"/>
<gene>
    <name evidence="1" type="ORF">KI659_16815</name>
</gene>
<sequence>MKSLKFLAFGLLITAFFSCQQELLEEQTIYSNDFTTGNLEEFITQRGIDFYNGDSVLGFFNNEGFSVKLRNLPSHNMVRVTIDLYLHDSWDGNSQDPGGPDIWRMFLDEQEVLNTTFSNSPCESAYCLYQSYPENYVRQFVPKTGAVRGNLPGRCQYAGIPNWTSHYRISKLISHNNSTLTISCLDELVQWNAEDQRCDESWSVNKIEVSVLNIR</sequence>
<name>A0AAP2G6G6_9BACT</name>
<protein>
    <recommendedName>
        <fullName evidence="3">Lipoprotein</fullName>
    </recommendedName>
</protein>
<reference evidence="1 2" key="1">
    <citation type="submission" date="2021-05" db="EMBL/GenBank/DDBJ databases">
        <authorList>
            <person name="Zhang Z.D."/>
            <person name="Osman G."/>
        </authorList>
    </citation>
    <scope>NUCLEOTIDE SEQUENCE [LARGE SCALE GENOMIC DNA]</scope>
    <source>
        <strain evidence="1 2">KCTC 32217</strain>
    </source>
</reference>
<organism evidence="1 2">
    <name type="scientific">Litoribacter ruber</name>
    <dbReference type="NCBI Taxonomy" id="702568"/>
    <lineage>
        <taxon>Bacteria</taxon>
        <taxon>Pseudomonadati</taxon>
        <taxon>Bacteroidota</taxon>
        <taxon>Cytophagia</taxon>
        <taxon>Cytophagales</taxon>
        <taxon>Cyclobacteriaceae</taxon>
        <taxon>Litoribacter</taxon>
    </lineage>
</organism>
<dbReference type="AlphaFoldDB" id="A0AAP2G6G6"/>
<dbReference type="Proteomes" id="UP001319104">
    <property type="component" value="Unassembled WGS sequence"/>
</dbReference>
<keyword evidence="2" id="KW-1185">Reference proteome</keyword>
<evidence type="ECO:0000313" key="2">
    <source>
        <dbReference type="Proteomes" id="UP001319104"/>
    </source>
</evidence>
<evidence type="ECO:0008006" key="3">
    <source>
        <dbReference type="Google" id="ProtNLM"/>
    </source>
</evidence>
<comment type="caution">
    <text evidence="1">The sequence shown here is derived from an EMBL/GenBank/DDBJ whole genome shotgun (WGS) entry which is preliminary data.</text>
</comment>
<dbReference type="RefSeq" id="WP_213946544.1">
    <property type="nucleotide sequence ID" value="NZ_JAHCMY010000017.1"/>
</dbReference>
<evidence type="ECO:0000313" key="1">
    <source>
        <dbReference type="EMBL" id="MBS9525683.1"/>
    </source>
</evidence>